<dbReference type="WBParaSite" id="RSKR_0000149100.1">
    <property type="protein sequence ID" value="RSKR_0000149100.1"/>
    <property type="gene ID" value="RSKR_0000149100"/>
</dbReference>
<proteinExistence type="predicted"/>
<reference evidence="2" key="1">
    <citation type="submission" date="2016-11" db="UniProtKB">
        <authorList>
            <consortium name="WormBaseParasite"/>
        </authorList>
    </citation>
    <scope>IDENTIFICATION</scope>
    <source>
        <strain evidence="2">KR3021</strain>
    </source>
</reference>
<evidence type="ECO:0000313" key="1">
    <source>
        <dbReference type="Proteomes" id="UP000095286"/>
    </source>
</evidence>
<dbReference type="Proteomes" id="UP000095286">
    <property type="component" value="Unplaced"/>
</dbReference>
<accession>A0AC35TK43</accession>
<protein>
    <submittedName>
        <fullName evidence="2">UmuC domain-containing protein</fullName>
    </submittedName>
</protein>
<evidence type="ECO:0000313" key="2">
    <source>
        <dbReference type="WBParaSite" id="RSKR_0000149100.1"/>
    </source>
</evidence>
<organism evidence="1 2">
    <name type="scientific">Rhabditophanes sp. KR3021</name>
    <dbReference type="NCBI Taxonomy" id="114890"/>
    <lineage>
        <taxon>Eukaryota</taxon>
        <taxon>Metazoa</taxon>
        <taxon>Ecdysozoa</taxon>
        <taxon>Nematoda</taxon>
        <taxon>Chromadorea</taxon>
        <taxon>Rhabditida</taxon>
        <taxon>Tylenchina</taxon>
        <taxon>Panagrolaimomorpha</taxon>
        <taxon>Strongyloidoidea</taxon>
        <taxon>Alloionematidae</taxon>
        <taxon>Rhabditophanes</taxon>
    </lineage>
</organism>
<sequence length="577" mass="64483">MNRKYIAFFKLDSFFVQVEQVKDKALKGKAVVVLKTGSSGVGVVGDVSNEAEALGAKVGMGENEVGNVAGLVYRKTPYDLDLKKSDRTKFKIESAKIFDLVDGEGSNFKIERVNLDEIYVDLTFYVKEIMQNEQFLQRFKDSINSVDIFPGHSCYLGSIFDQEETELDGRKTLFYRVTSAIFENDSATVAFFICFMEVCRIKSLIEERTGYQTSVGMSYSKSIAKLLSKRHDPYSSTLLLPDAFEDVYGQVLISEIAGISKDLMKTLGNCYGATKLTHLINMDQQELRKSLSSKDYELIQEICLGSINEDVKPSEPSTIVSFSTTIPDGVHIYFNVKEMLNGIMKDFIAKLEKEKEMKNKVAATFTASFLQKDNPNIIRSISINLNDKNDSNLLANSCLSGIRDLVSPDVLRINPICFIRLTATKFELFQSTGTLDQFITRTVSSGKDRKRSLSSGIKCDAKMGTSEGKEVEQVGVSVTGNFKKRKTEDLEPIIRVSEEIVPKINDAINKKVIKVHQKVVNKEKAATKKGKTSANKTAKAGTNEKKSKETKVKPKEAKYKAPIVQEGIHSIAYYFKK</sequence>
<name>A0AC35TK43_9BILA</name>